<accession>A0ABU9BSC6</accession>
<dbReference type="Gene3D" id="3.40.50.11060">
    <property type="entry name" value="GTPase HflX, N-terminal domain"/>
    <property type="match status" value="1"/>
</dbReference>
<comment type="caution">
    <text evidence="2">The sequence shown here is derived from an EMBL/GenBank/DDBJ whole genome shotgun (WGS) entry which is preliminary data.</text>
</comment>
<dbReference type="RefSeq" id="WP_341427288.1">
    <property type="nucleotide sequence ID" value="NZ_JBBUTG010000012.1"/>
</dbReference>
<protein>
    <recommendedName>
        <fullName evidence="1">GTPase HflX N-terminal domain-containing protein</fullName>
    </recommendedName>
</protein>
<organism evidence="2 3">
    <name type="scientific">Ideonella lacteola</name>
    <dbReference type="NCBI Taxonomy" id="2984193"/>
    <lineage>
        <taxon>Bacteria</taxon>
        <taxon>Pseudomonadati</taxon>
        <taxon>Pseudomonadota</taxon>
        <taxon>Betaproteobacteria</taxon>
        <taxon>Burkholderiales</taxon>
        <taxon>Sphaerotilaceae</taxon>
        <taxon>Ideonella</taxon>
    </lineage>
</organism>
<evidence type="ECO:0000313" key="2">
    <source>
        <dbReference type="EMBL" id="MEK8032874.1"/>
    </source>
</evidence>
<evidence type="ECO:0000259" key="1">
    <source>
        <dbReference type="Pfam" id="PF13167"/>
    </source>
</evidence>
<dbReference type="EMBL" id="JBBUTG010000012">
    <property type="protein sequence ID" value="MEK8032874.1"/>
    <property type="molecule type" value="Genomic_DNA"/>
</dbReference>
<reference evidence="2 3" key="1">
    <citation type="submission" date="2024-04" db="EMBL/GenBank/DDBJ databases">
        <title>Novel species of the genus Ideonella isolated from streams.</title>
        <authorList>
            <person name="Lu H."/>
        </authorList>
    </citation>
    <scope>NUCLEOTIDE SEQUENCE [LARGE SCALE GENOMIC DNA]</scope>
    <source>
        <strain evidence="2 3">DXS29W</strain>
    </source>
</reference>
<dbReference type="InterPro" id="IPR025121">
    <property type="entry name" value="GTPase_HflX_N"/>
</dbReference>
<proteinExistence type="predicted"/>
<dbReference type="InterPro" id="IPR042108">
    <property type="entry name" value="GTPase_HflX_N_sf"/>
</dbReference>
<dbReference type="Proteomes" id="UP001371218">
    <property type="component" value="Unassembled WGS sequence"/>
</dbReference>
<gene>
    <name evidence="2" type="ORF">AACH06_18800</name>
</gene>
<evidence type="ECO:0000313" key="3">
    <source>
        <dbReference type="Proteomes" id="UP001371218"/>
    </source>
</evidence>
<keyword evidence="3" id="KW-1185">Reference proteome</keyword>
<dbReference type="Pfam" id="PF13167">
    <property type="entry name" value="GTP-bdg_N"/>
    <property type="match status" value="1"/>
</dbReference>
<feature type="domain" description="GTPase HflX N-terminal" evidence="1">
    <location>
        <begin position="39"/>
        <end position="118"/>
    </location>
</feature>
<sequence>MKNREHQNGKRAIIAALVSSKATDTESRIQELQGVLAEKGIDVVAHLVQRRGVSRSKQNGAKRLDSPLTSATIFGRGKVEELAWLVKEKSVSVVYVLNLLSSTQIQRLSDLTGCEVLSHVGAS</sequence>
<name>A0ABU9BSC6_9BURK</name>